<dbReference type="GO" id="GO:0016787">
    <property type="term" value="F:hydrolase activity"/>
    <property type="evidence" value="ECO:0007669"/>
    <property type="project" value="UniProtKB-KW"/>
</dbReference>
<dbReference type="Pfam" id="PF20434">
    <property type="entry name" value="BD-FAE"/>
    <property type="match status" value="1"/>
</dbReference>
<evidence type="ECO:0000313" key="3">
    <source>
        <dbReference type="EMBL" id="TDG00820.1"/>
    </source>
</evidence>
<evidence type="ECO:0000256" key="1">
    <source>
        <dbReference type="ARBA" id="ARBA00022801"/>
    </source>
</evidence>
<keyword evidence="1 3" id="KW-0378">Hydrolase</keyword>
<protein>
    <submittedName>
        <fullName evidence="3">Alpha/beta hydrolase</fullName>
    </submittedName>
</protein>
<dbReference type="PANTHER" id="PTHR48081">
    <property type="entry name" value="AB HYDROLASE SUPERFAMILY PROTEIN C4A8.06C"/>
    <property type="match status" value="1"/>
</dbReference>
<dbReference type="OrthoDB" id="179999at2"/>
<dbReference type="RefSeq" id="WP_133225530.1">
    <property type="nucleotide sequence ID" value="NZ_SMRT01000001.1"/>
</dbReference>
<feature type="domain" description="BD-FAE-like" evidence="2">
    <location>
        <begin position="20"/>
        <end position="203"/>
    </location>
</feature>
<name>A0A4R5KXM0_9BACL</name>
<dbReference type="PANTHER" id="PTHR48081:SF13">
    <property type="entry name" value="ALPHA_BETA HYDROLASE"/>
    <property type="match status" value="1"/>
</dbReference>
<organism evidence="3 4">
    <name type="scientific">Paenibacillus piri</name>
    <dbReference type="NCBI Taxonomy" id="2547395"/>
    <lineage>
        <taxon>Bacteria</taxon>
        <taxon>Bacillati</taxon>
        <taxon>Bacillota</taxon>
        <taxon>Bacilli</taxon>
        <taxon>Bacillales</taxon>
        <taxon>Paenibacillaceae</taxon>
        <taxon>Paenibacillus</taxon>
    </lineage>
</organism>
<evidence type="ECO:0000313" key="4">
    <source>
        <dbReference type="Proteomes" id="UP000295636"/>
    </source>
</evidence>
<sequence>MVKEILDEQYADDHEKQRIDFFVPDAPRGEVALLFIHGGGWEKGGKEQWHAVAKHFANLGYMSASAGYRLTDSAVYPAQPEDTEAALLYMKRQSARFGFNPQRVLAIGSSAGGYLAAMLAIAARNEGARTQGAILYCPVTDLLAGGDFIRKFMGCPPEGNERLYREASPLCRITGAEPPFLILQGDADKTTPLQQAEAFHGALLKAGANSELEVLEGVGHGFGYGTETAAQAQAIRRMEAYLQVRFPGQA</sequence>
<accession>A0A4R5KXM0</accession>
<dbReference type="InterPro" id="IPR050300">
    <property type="entry name" value="GDXG_lipolytic_enzyme"/>
</dbReference>
<evidence type="ECO:0000259" key="2">
    <source>
        <dbReference type="Pfam" id="PF20434"/>
    </source>
</evidence>
<gene>
    <name evidence="3" type="ORF">E1757_04165</name>
</gene>
<keyword evidence="4" id="KW-1185">Reference proteome</keyword>
<proteinExistence type="predicted"/>
<dbReference type="SUPFAM" id="SSF53474">
    <property type="entry name" value="alpha/beta-Hydrolases"/>
    <property type="match status" value="1"/>
</dbReference>
<dbReference type="InterPro" id="IPR049492">
    <property type="entry name" value="BD-FAE-like_dom"/>
</dbReference>
<dbReference type="AlphaFoldDB" id="A0A4R5KXM0"/>
<dbReference type="Gene3D" id="3.40.50.1820">
    <property type="entry name" value="alpha/beta hydrolase"/>
    <property type="match status" value="1"/>
</dbReference>
<dbReference type="EMBL" id="SMRT01000001">
    <property type="protein sequence ID" value="TDG00820.1"/>
    <property type="molecule type" value="Genomic_DNA"/>
</dbReference>
<dbReference type="Proteomes" id="UP000295636">
    <property type="component" value="Unassembled WGS sequence"/>
</dbReference>
<comment type="caution">
    <text evidence="3">The sequence shown here is derived from an EMBL/GenBank/DDBJ whole genome shotgun (WGS) entry which is preliminary data.</text>
</comment>
<reference evidence="3 4" key="1">
    <citation type="submission" date="2019-03" db="EMBL/GenBank/DDBJ databases">
        <title>This is whole genome sequence of Paenibacillus sp MS74 strain.</title>
        <authorList>
            <person name="Trinh H.N."/>
        </authorList>
    </citation>
    <scope>NUCLEOTIDE SEQUENCE [LARGE SCALE GENOMIC DNA]</scope>
    <source>
        <strain evidence="3 4">MS74</strain>
    </source>
</reference>
<dbReference type="InterPro" id="IPR029058">
    <property type="entry name" value="AB_hydrolase_fold"/>
</dbReference>